<dbReference type="EMBL" id="BAABUK010000006">
    <property type="protein sequence ID" value="GAA5810116.1"/>
    <property type="molecule type" value="Genomic_DNA"/>
</dbReference>
<evidence type="ECO:0000256" key="2">
    <source>
        <dbReference type="ARBA" id="ARBA00022763"/>
    </source>
</evidence>
<evidence type="ECO:0000313" key="8">
    <source>
        <dbReference type="Proteomes" id="UP001473302"/>
    </source>
</evidence>
<protein>
    <recommendedName>
        <fullName evidence="6">Chromatin assembly factor 1 subunit A dimerization domain-containing protein</fullName>
    </recommendedName>
</protein>
<accession>A0ABP9YTC1</accession>
<dbReference type="PANTHER" id="PTHR15272">
    <property type="entry name" value="CHROMATIN ASSEMBLY FACTOR 1 SUBUNIT A CAF-1 SUBUNIT A"/>
    <property type="match status" value="1"/>
</dbReference>
<feature type="domain" description="Chromatin assembly factor 1 subunit A dimerization" evidence="6">
    <location>
        <begin position="334"/>
        <end position="409"/>
    </location>
</feature>
<keyword evidence="8" id="KW-1185">Reference proteome</keyword>
<organism evidence="7 8">
    <name type="scientific">Mucor flavus</name>
    <dbReference type="NCBI Taxonomy" id="439312"/>
    <lineage>
        <taxon>Eukaryota</taxon>
        <taxon>Fungi</taxon>
        <taxon>Fungi incertae sedis</taxon>
        <taxon>Mucoromycota</taxon>
        <taxon>Mucoromycotina</taxon>
        <taxon>Mucoromycetes</taxon>
        <taxon>Mucorales</taxon>
        <taxon>Mucorineae</taxon>
        <taxon>Mucoraceae</taxon>
        <taxon>Mucor</taxon>
    </lineage>
</organism>
<feature type="compositionally biased region" description="Acidic residues" evidence="5">
    <location>
        <begin position="394"/>
        <end position="421"/>
    </location>
</feature>
<evidence type="ECO:0000256" key="5">
    <source>
        <dbReference type="SAM" id="MobiDB-lite"/>
    </source>
</evidence>
<evidence type="ECO:0000256" key="4">
    <source>
        <dbReference type="ARBA" id="ARBA00023242"/>
    </source>
</evidence>
<keyword evidence="3" id="KW-0234">DNA repair</keyword>
<sequence>METLFDHSSVSSKELKNQFIKDGKVVFHEKRLFTENHRQKNNNKNAAIIKFRDWRQEFELEHTSVNATDIPQPFNHLIALLAHESDQPLDILAHHINDILTPFDSNQEVTAYQERDGLADIVLLLTGSPTSIPERLSIYRWQAYDTSKFPSEVRQVTSRRRDERKQFSRQLTDAFQNLRAEEKLNLLLNETGTLDDAPPPPFKLLLNETGTLDDAPPQPFKLNEIKPQDDAAEPPSQLFKLFQPTPHVNLVPRIPRVLCSSFDTLFYVGLNNSIDLRQRFLNELSDTTKKKRGKNVNVDMRKAWLASTITAGSGERNNFYESTVYKDIRSLKMKLILFHEDVRPAYYGTWSKQSKTVRGRKPFAKDTSVLDYEYDSEAEWDYDADGDDIHTLDPDDDDEEEEEEDEEEDEEEEEEDMLPDMTYEEEMVMDDDEEEIKWVVPEGYLSEDEGTPDKKKPRARRRIVSRPAKWPISGNKHFPMKSVILGPSFESVEEPGNHPLSDFKIHWVVDTSPAGYSPFDEIIESENTANDTAVRDEESKSTPLTICFEPNKIKPPLFQREIDKIVTSNKEELINIILDNKTRTMMGLVIVLKSKKVFSEYTTAQLQAMIHDVAVQEMRGANKEYNWYLRVTSPAVDP</sequence>
<evidence type="ECO:0000256" key="3">
    <source>
        <dbReference type="ARBA" id="ARBA00023204"/>
    </source>
</evidence>
<gene>
    <name evidence="7" type="ORF">MFLAVUS_003535</name>
</gene>
<dbReference type="Proteomes" id="UP001473302">
    <property type="component" value="Unassembled WGS sequence"/>
</dbReference>
<evidence type="ECO:0000313" key="7">
    <source>
        <dbReference type="EMBL" id="GAA5810116.1"/>
    </source>
</evidence>
<feature type="region of interest" description="Disordered" evidence="5">
    <location>
        <begin position="383"/>
        <end position="421"/>
    </location>
</feature>
<keyword evidence="4" id="KW-0539">Nucleus</keyword>
<evidence type="ECO:0000256" key="1">
    <source>
        <dbReference type="ARBA" id="ARBA00004123"/>
    </source>
</evidence>
<comment type="subcellular location">
    <subcellularLocation>
        <location evidence="1">Nucleus</location>
    </subcellularLocation>
</comment>
<keyword evidence="2" id="KW-0227">DNA damage</keyword>
<name>A0ABP9YTC1_9FUNG</name>
<dbReference type="PANTHER" id="PTHR15272:SF0">
    <property type="entry name" value="CHROMATIN ASSEMBLY FACTOR 1 SUBUNIT A"/>
    <property type="match status" value="1"/>
</dbReference>
<evidence type="ECO:0000259" key="6">
    <source>
        <dbReference type="Pfam" id="PF12253"/>
    </source>
</evidence>
<dbReference type="InterPro" id="IPR022043">
    <property type="entry name" value="CAF1A_DD"/>
</dbReference>
<dbReference type="Pfam" id="PF12253">
    <property type="entry name" value="CAF1A_dimeriz"/>
    <property type="match status" value="1"/>
</dbReference>
<reference evidence="7 8" key="1">
    <citation type="submission" date="2024-04" db="EMBL/GenBank/DDBJ databases">
        <title>genome sequences of Mucor flavus KT1a and Helicostylum pulchrum KT1b strains isolated from the surface of a dry-aged beef.</title>
        <authorList>
            <person name="Toyotome T."/>
            <person name="Hosono M."/>
            <person name="Torimaru M."/>
            <person name="Fukuda K."/>
            <person name="Mikami N."/>
        </authorList>
    </citation>
    <scope>NUCLEOTIDE SEQUENCE [LARGE SCALE GENOMIC DNA]</scope>
    <source>
        <strain evidence="7 8">KT1a</strain>
    </source>
</reference>
<proteinExistence type="predicted"/>
<comment type="caution">
    <text evidence="7">The sequence shown here is derived from an EMBL/GenBank/DDBJ whole genome shotgun (WGS) entry which is preliminary data.</text>
</comment>